<sequence>MTDLCEGGNEPPGSLKAIYTLMTFETDTSVAQAVDVCECLSEAGLGRGCGRPYQFGLIIWLRFLPRFSPIRSKLSALELEAWDTFVLLSTRCLDDIRESDAGDRPSCFSVDRGKSIHRQLPHKPYGLEIHALKCYIGNSKDFTPVYFWLLQITDEIIEFLFIGVTMIEGQITTRGMVYGVEG</sequence>
<evidence type="ECO:0000313" key="2">
    <source>
        <dbReference type="Proteomes" id="UP001148838"/>
    </source>
</evidence>
<reference evidence="1 2" key="1">
    <citation type="journal article" date="2022" name="Allergy">
        <title>Genome assembly and annotation of Periplaneta americana reveal a comprehensive cockroach allergen profile.</title>
        <authorList>
            <person name="Wang L."/>
            <person name="Xiong Q."/>
            <person name="Saelim N."/>
            <person name="Wang L."/>
            <person name="Nong W."/>
            <person name="Wan A.T."/>
            <person name="Shi M."/>
            <person name="Liu X."/>
            <person name="Cao Q."/>
            <person name="Hui J.H.L."/>
            <person name="Sookrung N."/>
            <person name="Leung T.F."/>
            <person name="Tungtrongchitr A."/>
            <person name="Tsui S.K.W."/>
        </authorList>
    </citation>
    <scope>NUCLEOTIDE SEQUENCE [LARGE SCALE GENOMIC DNA]</scope>
    <source>
        <strain evidence="1">PWHHKU_190912</strain>
    </source>
</reference>
<comment type="caution">
    <text evidence="1">The sequence shown here is derived from an EMBL/GenBank/DDBJ whole genome shotgun (WGS) entry which is preliminary data.</text>
</comment>
<proteinExistence type="predicted"/>
<evidence type="ECO:0000313" key="1">
    <source>
        <dbReference type="EMBL" id="KAJ4443172.1"/>
    </source>
</evidence>
<accession>A0ABQ8T9E4</accession>
<name>A0ABQ8T9E4_PERAM</name>
<organism evidence="1 2">
    <name type="scientific">Periplaneta americana</name>
    <name type="common">American cockroach</name>
    <name type="synonym">Blatta americana</name>
    <dbReference type="NCBI Taxonomy" id="6978"/>
    <lineage>
        <taxon>Eukaryota</taxon>
        <taxon>Metazoa</taxon>
        <taxon>Ecdysozoa</taxon>
        <taxon>Arthropoda</taxon>
        <taxon>Hexapoda</taxon>
        <taxon>Insecta</taxon>
        <taxon>Pterygota</taxon>
        <taxon>Neoptera</taxon>
        <taxon>Polyneoptera</taxon>
        <taxon>Dictyoptera</taxon>
        <taxon>Blattodea</taxon>
        <taxon>Blattoidea</taxon>
        <taxon>Blattidae</taxon>
        <taxon>Blattinae</taxon>
        <taxon>Periplaneta</taxon>
    </lineage>
</organism>
<protein>
    <submittedName>
        <fullName evidence="1">Uncharacterized protein</fullName>
    </submittedName>
</protein>
<gene>
    <name evidence="1" type="ORF">ANN_04822</name>
</gene>
<keyword evidence="2" id="KW-1185">Reference proteome</keyword>
<dbReference type="Proteomes" id="UP001148838">
    <property type="component" value="Unassembled WGS sequence"/>
</dbReference>
<dbReference type="EMBL" id="JAJSOF020000013">
    <property type="protein sequence ID" value="KAJ4443172.1"/>
    <property type="molecule type" value="Genomic_DNA"/>
</dbReference>